<evidence type="ECO:0000256" key="2">
    <source>
        <dbReference type="ARBA" id="ARBA00005752"/>
    </source>
</evidence>
<dbReference type="CDD" id="cd01991">
    <property type="entry name" value="Asn_synthase_B_C"/>
    <property type="match status" value="1"/>
</dbReference>
<feature type="binding site" evidence="9">
    <location>
        <position position="106"/>
    </location>
    <ligand>
        <name>L-glutamine</name>
        <dbReference type="ChEBI" id="CHEBI:58359"/>
    </ligand>
</feature>
<dbReference type="Gene3D" id="3.60.20.10">
    <property type="entry name" value="Glutamine Phosphoribosylpyrophosphate, subunit 1, domain 1"/>
    <property type="match status" value="1"/>
</dbReference>
<dbReference type="eggNOG" id="COG0367">
    <property type="taxonomic scope" value="Bacteria"/>
</dbReference>
<dbReference type="AlphaFoldDB" id="A0A154QKR4"/>
<protein>
    <recommendedName>
        <fullName evidence="3">asparagine synthase (glutamine-hydrolyzing)</fullName>
        <ecNumber evidence="3">6.3.5.4</ecNumber>
    </recommendedName>
</protein>
<dbReference type="RefSeq" id="WP_008436000.1">
    <property type="nucleotide sequence ID" value="NZ_LVJS01000021.1"/>
</dbReference>
<name>A0A154QKR4_9GAMM</name>
<dbReference type="GO" id="GO:0004066">
    <property type="term" value="F:asparagine synthase (glutamine-hydrolyzing) activity"/>
    <property type="evidence" value="ECO:0007669"/>
    <property type="project" value="UniProtKB-EC"/>
</dbReference>
<dbReference type="PANTHER" id="PTHR43284">
    <property type="entry name" value="ASPARAGINE SYNTHETASE (GLUTAMINE-HYDROLYZING)"/>
    <property type="match status" value="1"/>
</dbReference>
<proteinExistence type="inferred from homology"/>
<dbReference type="GO" id="GO:0005829">
    <property type="term" value="C:cytosol"/>
    <property type="evidence" value="ECO:0007669"/>
    <property type="project" value="TreeGrafter"/>
</dbReference>
<keyword evidence="13" id="KW-1185">Reference proteome</keyword>
<comment type="similarity">
    <text evidence="2">Belongs to the asparagine synthetase family.</text>
</comment>
<reference evidence="12 13" key="1">
    <citation type="journal article" date="2016" name="MBio">
        <title>Lateral Gene Transfer in a Heavy Metal-Contaminated-Groundwater Microbial Community.</title>
        <authorList>
            <person name="Hemme C.L."/>
            <person name="Green S.J."/>
            <person name="Rishishwar L."/>
            <person name="Prakash O."/>
            <person name="Pettenato A."/>
            <person name="Chakraborty R."/>
            <person name="Deutschbauer A.M."/>
            <person name="Van Nostrand J.D."/>
            <person name="Wu L."/>
            <person name="He Z."/>
            <person name="Jordan I.K."/>
            <person name="Hazen T.C."/>
            <person name="Arkin A.P."/>
            <person name="Kostka J.E."/>
            <person name="Zhou J."/>
        </authorList>
    </citation>
    <scope>NUCLEOTIDE SEQUENCE [LARGE SCALE GENOMIC DNA]</scope>
    <source>
        <strain evidence="12 13">FW104-T7</strain>
    </source>
</reference>
<accession>A0A154QKR4</accession>
<dbReference type="SUPFAM" id="SSF52402">
    <property type="entry name" value="Adenine nucleotide alpha hydrolases-like"/>
    <property type="match status" value="1"/>
</dbReference>
<evidence type="ECO:0000256" key="1">
    <source>
        <dbReference type="ARBA" id="ARBA00005187"/>
    </source>
</evidence>
<evidence type="ECO:0000256" key="6">
    <source>
        <dbReference type="ARBA" id="ARBA00022962"/>
    </source>
</evidence>
<dbReference type="InterPro" id="IPR051786">
    <property type="entry name" value="ASN_synthetase/amidase"/>
</dbReference>
<dbReference type="PANTHER" id="PTHR43284:SF1">
    <property type="entry name" value="ASPARAGINE SYNTHETASE"/>
    <property type="match status" value="1"/>
</dbReference>
<evidence type="ECO:0000313" key="12">
    <source>
        <dbReference type="EMBL" id="KZC24721.1"/>
    </source>
</evidence>
<feature type="binding site" evidence="9">
    <location>
        <position position="304"/>
    </location>
    <ligand>
        <name>ATP</name>
        <dbReference type="ChEBI" id="CHEBI:30616"/>
    </ligand>
</feature>
<dbReference type="Proteomes" id="UP000076131">
    <property type="component" value="Unassembled WGS sequence"/>
</dbReference>
<feature type="site" description="Important for beta-aspartyl-AMP intermediate formation" evidence="10">
    <location>
        <position position="379"/>
    </location>
</feature>
<dbReference type="InterPro" id="IPR029055">
    <property type="entry name" value="Ntn_hydrolases_N"/>
</dbReference>
<dbReference type="CDD" id="cd00712">
    <property type="entry name" value="AsnB"/>
    <property type="match status" value="1"/>
</dbReference>
<evidence type="ECO:0000256" key="5">
    <source>
        <dbReference type="ARBA" id="ARBA00022840"/>
    </source>
</evidence>
<dbReference type="EC" id="6.3.5.4" evidence="3"/>
<keyword evidence="5 9" id="KW-0067">ATP-binding</keyword>
<keyword evidence="4 9" id="KW-0547">Nucleotide-binding</keyword>
<feature type="domain" description="Glutamine amidotransferase type-2" evidence="11">
    <location>
        <begin position="2"/>
        <end position="220"/>
    </location>
</feature>
<keyword evidence="8" id="KW-0061">Asparagine biosynthesis</keyword>
<dbReference type="InterPro" id="IPR017932">
    <property type="entry name" value="GATase_2_dom"/>
</dbReference>
<dbReference type="GO" id="GO:0005524">
    <property type="term" value="F:ATP binding"/>
    <property type="evidence" value="ECO:0007669"/>
    <property type="project" value="UniProtKB-KW"/>
</dbReference>
<comment type="caution">
    <text evidence="12">The sequence shown here is derived from an EMBL/GenBank/DDBJ whole genome shotgun (WGS) entry which is preliminary data.</text>
</comment>
<keyword evidence="6 8" id="KW-0315">Glutamine amidotransferase</keyword>
<feature type="binding site" evidence="9">
    <location>
        <begin position="377"/>
        <end position="378"/>
    </location>
    <ligand>
        <name>ATP</name>
        <dbReference type="ChEBI" id="CHEBI:30616"/>
    </ligand>
</feature>
<evidence type="ECO:0000256" key="9">
    <source>
        <dbReference type="PIRSR" id="PIRSR001589-2"/>
    </source>
</evidence>
<dbReference type="InterPro" id="IPR001962">
    <property type="entry name" value="Asn_synthase"/>
</dbReference>
<dbReference type="EMBL" id="LVJS01000021">
    <property type="protein sequence ID" value="KZC24721.1"/>
    <property type="molecule type" value="Genomic_DNA"/>
</dbReference>
<dbReference type="SUPFAM" id="SSF56235">
    <property type="entry name" value="N-terminal nucleophile aminohydrolases (Ntn hydrolases)"/>
    <property type="match status" value="1"/>
</dbReference>
<dbReference type="InterPro" id="IPR006426">
    <property type="entry name" value="Asn_synth_AEB"/>
</dbReference>
<evidence type="ECO:0000256" key="8">
    <source>
        <dbReference type="PIRSR" id="PIRSR001589-1"/>
    </source>
</evidence>
<comment type="catalytic activity">
    <reaction evidence="7">
        <text>L-aspartate + L-glutamine + ATP + H2O = L-asparagine + L-glutamate + AMP + diphosphate + H(+)</text>
        <dbReference type="Rhea" id="RHEA:12228"/>
        <dbReference type="ChEBI" id="CHEBI:15377"/>
        <dbReference type="ChEBI" id="CHEBI:15378"/>
        <dbReference type="ChEBI" id="CHEBI:29985"/>
        <dbReference type="ChEBI" id="CHEBI:29991"/>
        <dbReference type="ChEBI" id="CHEBI:30616"/>
        <dbReference type="ChEBI" id="CHEBI:33019"/>
        <dbReference type="ChEBI" id="CHEBI:58048"/>
        <dbReference type="ChEBI" id="CHEBI:58359"/>
        <dbReference type="ChEBI" id="CHEBI:456215"/>
        <dbReference type="EC" id="6.3.5.4"/>
    </reaction>
</comment>
<sequence length="656" mass="73426">MCGLAGFWQRHGGAADTLQQQARAMSRRLRHRGPDDDGVWCDEAAGIALAHRRLSILDLSPAGHQPMHSADGRHVIVFNGEIYNHRELRERLRAEHAAPAWRGHSDTETLLACFAAWGVERSLQASVGMFAFALWDRRERALTLARDRMGEKPLYYGWQGDTLLFGSELKALQAHPAFRATIDRDALALLLRHDCIPAPHSIYHGIFKLRPGHLLHMPADRPRQAQPTPYWQFNEAVSAGLDAPLVASDADATDALEAQLGEAVGAQMLADVPLGAFLSGGIDSSTVVALMQARSSRPIRTFTIGFSDGGYDEAAHARTVASHLGTEHTELYVQPEDALAVIPRLPEMFCEPFGDSSQIPTFLISQLTRRQVTVALSGDGGDELFGGYNRYLTARTTWEKAQRLPPLARRAAAGLLRAMTPAAWDRLFDGLKPLLPRRWQLATPGDKAQKLADVLTLSSGQAFFLNLASQWQDPTRIVPGAREPSTLLTTPEASPPTDSLAQWMMAMDAQTYLPDDILVKVDRAAMASSLETRVPMLDHRVVELAWRVPLSQKIRHGQGKWLLRQVLYRHVPRELVERPKMGFAIPLDRWLRGPLRDWAEALLDERRLQQEGYFQAAPIRQKWKEHQAGRRNWQHQLWTVLMFQAWLERNRTGGSA</sequence>
<dbReference type="Pfam" id="PF13522">
    <property type="entry name" value="GATase_6"/>
    <property type="match status" value="1"/>
</dbReference>
<gene>
    <name evidence="12" type="ORF">RHOFW104T7_07355</name>
</gene>
<dbReference type="PIRSF" id="PIRSF001589">
    <property type="entry name" value="Asn_synthetase_glu-h"/>
    <property type="match status" value="1"/>
</dbReference>
<comment type="pathway">
    <text evidence="1">Amino-acid biosynthesis; L-asparagine biosynthesis; L-asparagine from L-aspartate (L-Gln route): step 1/1.</text>
</comment>
<evidence type="ECO:0000256" key="3">
    <source>
        <dbReference type="ARBA" id="ARBA00012737"/>
    </source>
</evidence>
<dbReference type="InterPro" id="IPR033738">
    <property type="entry name" value="AsnB_N"/>
</dbReference>
<evidence type="ECO:0000256" key="4">
    <source>
        <dbReference type="ARBA" id="ARBA00022741"/>
    </source>
</evidence>
<dbReference type="InterPro" id="IPR014729">
    <property type="entry name" value="Rossmann-like_a/b/a_fold"/>
</dbReference>
<dbReference type="PROSITE" id="PS51278">
    <property type="entry name" value="GATASE_TYPE_2"/>
    <property type="match status" value="1"/>
</dbReference>
<feature type="active site" description="For GATase activity" evidence="8">
    <location>
        <position position="2"/>
    </location>
</feature>
<dbReference type="NCBIfam" id="TIGR01536">
    <property type="entry name" value="asn_synth_AEB"/>
    <property type="match status" value="1"/>
</dbReference>
<dbReference type="GO" id="GO:0006529">
    <property type="term" value="P:asparagine biosynthetic process"/>
    <property type="evidence" value="ECO:0007669"/>
    <property type="project" value="UniProtKB-KW"/>
</dbReference>
<dbReference type="Pfam" id="PF00733">
    <property type="entry name" value="Asn_synthase"/>
    <property type="match status" value="1"/>
</dbReference>
<evidence type="ECO:0000259" key="11">
    <source>
        <dbReference type="PROSITE" id="PS51278"/>
    </source>
</evidence>
<organism evidence="12 13">
    <name type="scientific">Rhodanobacter thiooxydans</name>
    <dbReference type="NCBI Taxonomy" id="416169"/>
    <lineage>
        <taxon>Bacteria</taxon>
        <taxon>Pseudomonadati</taxon>
        <taxon>Pseudomonadota</taxon>
        <taxon>Gammaproteobacteria</taxon>
        <taxon>Lysobacterales</taxon>
        <taxon>Rhodanobacteraceae</taxon>
        <taxon>Rhodanobacter</taxon>
    </lineage>
</organism>
<evidence type="ECO:0000256" key="7">
    <source>
        <dbReference type="ARBA" id="ARBA00048741"/>
    </source>
</evidence>
<evidence type="ECO:0000313" key="13">
    <source>
        <dbReference type="Proteomes" id="UP000076131"/>
    </source>
</evidence>
<dbReference type="Gene3D" id="3.40.50.620">
    <property type="entry name" value="HUPs"/>
    <property type="match status" value="1"/>
</dbReference>
<evidence type="ECO:0000256" key="10">
    <source>
        <dbReference type="PIRSR" id="PIRSR001589-3"/>
    </source>
</evidence>
<keyword evidence="8" id="KW-0028">Amino-acid biosynthesis</keyword>
<dbReference type="STRING" id="416169.RHOFW104T7_07355"/>